<feature type="transmembrane region" description="Helical" evidence="1">
    <location>
        <begin position="29"/>
        <end position="46"/>
    </location>
</feature>
<comment type="caution">
    <text evidence="2">The sequence shown here is derived from an EMBL/GenBank/DDBJ whole genome shotgun (WGS) entry which is preliminary data.</text>
</comment>
<organism evidence="2 3">
    <name type="scientific">Glaciihabitans arcticus</name>
    <dbReference type="NCBI Taxonomy" id="2668039"/>
    <lineage>
        <taxon>Bacteria</taxon>
        <taxon>Bacillati</taxon>
        <taxon>Actinomycetota</taxon>
        <taxon>Actinomycetes</taxon>
        <taxon>Micrococcales</taxon>
        <taxon>Microbacteriaceae</taxon>
        <taxon>Glaciihabitans</taxon>
    </lineage>
</organism>
<evidence type="ECO:0000256" key="1">
    <source>
        <dbReference type="SAM" id="Phobius"/>
    </source>
</evidence>
<feature type="transmembrane region" description="Helical" evidence="1">
    <location>
        <begin position="53"/>
        <end position="71"/>
    </location>
</feature>
<feature type="transmembrane region" description="Helical" evidence="1">
    <location>
        <begin position="160"/>
        <end position="179"/>
    </location>
</feature>
<dbReference type="Proteomes" id="UP000294194">
    <property type="component" value="Unassembled WGS sequence"/>
</dbReference>
<reference evidence="3" key="1">
    <citation type="submission" date="2019-02" db="EMBL/GenBank/DDBJ databases">
        <title>Glaciihabitans arcticus sp. nov., a psychrotolerant bacterium isolated from polar soil.</title>
        <authorList>
            <person name="Dahal R.H."/>
        </authorList>
    </citation>
    <scope>NUCLEOTIDE SEQUENCE [LARGE SCALE GENOMIC DNA]</scope>
    <source>
        <strain evidence="3">RP-3-7</strain>
    </source>
</reference>
<name>A0A4Q9GU92_9MICO</name>
<keyword evidence="1" id="KW-0472">Membrane</keyword>
<dbReference type="EMBL" id="SISG01000001">
    <property type="protein sequence ID" value="TBN58652.1"/>
    <property type="molecule type" value="Genomic_DNA"/>
</dbReference>
<keyword evidence="3" id="KW-1185">Reference proteome</keyword>
<evidence type="ECO:0008006" key="4">
    <source>
        <dbReference type="Google" id="ProtNLM"/>
    </source>
</evidence>
<feature type="transmembrane region" description="Helical" evidence="1">
    <location>
        <begin position="121"/>
        <end position="140"/>
    </location>
</feature>
<sequence>MLARAATAIGVAILITFTADHAAPFGFRMFGVFALVTGVVLVLAALRSADARPWLAAQGVLGIVAGLVAVFSPGAGLAFLVFLVSTWAAVTGFLELYLGLRARRSAAASRVDSAGSLAKDRLFVGGLTALFAVAILLVPVDYNLPYMGADKVERFLTGSIIVVGALGAYCAILGVYLVIAAMSLRWADNADASALATESRS</sequence>
<dbReference type="InterPro" id="IPR005325">
    <property type="entry name" value="DUF308_memb"/>
</dbReference>
<evidence type="ECO:0000313" key="2">
    <source>
        <dbReference type="EMBL" id="TBN58652.1"/>
    </source>
</evidence>
<dbReference type="AlphaFoldDB" id="A0A4Q9GU92"/>
<gene>
    <name evidence="2" type="ORF">EYE40_12395</name>
</gene>
<keyword evidence="1" id="KW-1133">Transmembrane helix</keyword>
<keyword evidence="1" id="KW-0812">Transmembrane</keyword>
<proteinExistence type="predicted"/>
<accession>A0A4Q9GU92</accession>
<feature type="transmembrane region" description="Helical" evidence="1">
    <location>
        <begin position="77"/>
        <end position="100"/>
    </location>
</feature>
<dbReference type="Pfam" id="PF03729">
    <property type="entry name" value="DUF308"/>
    <property type="match status" value="1"/>
</dbReference>
<evidence type="ECO:0000313" key="3">
    <source>
        <dbReference type="Proteomes" id="UP000294194"/>
    </source>
</evidence>
<protein>
    <recommendedName>
        <fullName evidence="4">Acyl-CoA synthetase</fullName>
    </recommendedName>
</protein>